<protein>
    <submittedName>
        <fullName evidence="1">Phosphoglycolate phosphatase</fullName>
    </submittedName>
</protein>
<dbReference type="NCBIfam" id="TIGR01549">
    <property type="entry name" value="HAD-SF-IA-v1"/>
    <property type="match status" value="1"/>
</dbReference>
<dbReference type="OrthoDB" id="9797743at2"/>
<dbReference type="GO" id="GO:0005829">
    <property type="term" value="C:cytosol"/>
    <property type="evidence" value="ECO:0007669"/>
    <property type="project" value="TreeGrafter"/>
</dbReference>
<dbReference type="InterPro" id="IPR023198">
    <property type="entry name" value="PGP-like_dom2"/>
</dbReference>
<evidence type="ECO:0000313" key="2">
    <source>
        <dbReference type="Proteomes" id="UP000198601"/>
    </source>
</evidence>
<name>A0A1G4TLK6_9BACL</name>
<dbReference type="PRINTS" id="PR00413">
    <property type="entry name" value="HADHALOGNASE"/>
</dbReference>
<dbReference type="Pfam" id="PF00702">
    <property type="entry name" value="Hydrolase"/>
    <property type="match status" value="1"/>
</dbReference>
<gene>
    <name evidence="1" type="ORF">SAMN04487970_10578</name>
</gene>
<dbReference type="GO" id="GO:0006281">
    <property type="term" value="P:DNA repair"/>
    <property type="evidence" value="ECO:0007669"/>
    <property type="project" value="TreeGrafter"/>
</dbReference>
<dbReference type="InterPro" id="IPR036412">
    <property type="entry name" value="HAD-like_sf"/>
</dbReference>
<reference evidence="2" key="1">
    <citation type="submission" date="2016-10" db="EMBL/GenBank/DDBJ databases">
        <authorList>
            <person name="Varghese N."/>
            <person name="Submissions S."/>
        </authorList>
    </citation>
    <scope>NUCLEOTIDE SEQUENCE [LARGE SCALE GENOMIC DNA]</scope>
    <source>
        <strain evidence="2">CGMCC 1.8946</strain>
    </source>
</reference>
<dbReference type="NCBIfam" id="TIGR01509">
    <property type="entry name" value="HAD-SF-IA-v3"/>
    <property type="match status" value="1"/>
</dbReference>
<dbReference type="InterPro" id="IPR023214">
    <property type="entry name" value="HAD_sf"/>
</dbReference>
<keyword evidence="2" id="KW-1185">Reference proteome</keyword>
<dbReference type="RefSeq" id="WP_090676237.1">
    <property type="nucleotide sequence ID" value="NZ_FMTT01000057.1"/>
</dbReference>
<dbReference type="STRING" id="624147.SAMN04487970_10578"/>
<dbReference type="Gene3D" id="3.40.50.1000">
    <property type="entry name" value="HAD superfamily/HAD-like"/>
    <property type="match status" value="1"/>
</dbReference>
<proteinExistence type="predicted"/>
<dbReference type="InterPro" id="IPR006439">
    <property type="entry name" value="HAD-SF_hydro_IA"/>
</dbReference>
<dbReference type="InterPro" id="IPR050155">
    <property type="entry name" value="HAD-like_hydrolase_sf"/>
</dbReference>
<dbReference type="SFLD" id="SFLDG01129">
    <property type="entry name" value="C1.5:_HAD__Beta-PGM__Phosphata"/>
    <property type="match status" value="1"/>
</dbReference>
<dbReference type="EMBL" id="FMTT01000057">
    <property type="protein sequence ID" value="SCW82182.1"/>
    <property type="molecule type" value="Genomic_DNA"/>
</dbReference>
<organism evidence="1 2">
    <name type="scientific">Paenibacillus tianmuensis</name>
    <dbReference type="NCBI Taxonomy" id="624147"/>
    <lineage>
        <taxon>Bacteria</taxon>
        <taxon>Bacillati</taxon>
        <taxon>Bacillota</taxon>
        <taxon>Bacilli</taxon>
        <taxon>Bacillales</taxon>
        <taxon>Paenibacillaceae</taxon>
        <taxon>Paenibacillus</taxon>
    </lineage>
</organism>
<sequence length="259" mass="28456">MPVLTVNEQRYPIKAMLFDKDGTLLDFISLWGYWSESMYRHFASRVSGEIPPLKELWGTIHDASGHVSDYSRSGPLAMGSIGDLLAILAWQGYRLGLPWGEAMHLARESKQAADAELEQVRSAYPIDGMVSFVRQCYEQGLPMAVVTADETTEATKHLEWMGIRPFFRLIIGNDQVGRGKPYPDMVVKACKELGLSPTDVAVIGDTNGDMQMGNAAGAAVTIGLLGMDATQAKEHVLPDAKEIVSSYSQLQLEESMNES</sequence>
<dbReference type="PANTHER" id="PTHR43434">
    <property type="entry name" value="PHOSPHOGLYCOLATE PHOSPHATASE"/>
    <property type="match status" value="1"/>
</dbReference>
<dbReference type="SUPFAM" id="SSF56784">
    <property type="entry name" value="HAD-like"/>
    <property type="match status" value="1"/>
</dbReference>
<dbReference type="SFLD" id="SFLDS00003">
    <property type="entry name" value="Haloacid_Dehalogenase"/>
    <property type="match status" value="1"/>
</dbReference>
<dbReference type="Gene3D" id="1.10.150.240">
    <property type="entry name" value="Putative phosphatase, domain 2"/>
    <property type="match status" value="1"/>
</dbReference>
<accession>A0A1G4TLK6</accession>
<dbReference type="CDD" id="cd07505">
    <property type="entry name" value="HAD_BPGM-like"/>
    <property type="match status" value="1"/>
</dbReference>
<dbReference type="GO" id="GO:0008967">
    <property type="term" value="F:phosphoglycolate phosphatase activity"/>
    <property type="evidence" value="ECO:0007669"/>
    <property type="project" value="TreeGrafter"/>
</dbReference>
<evidence type="ECO:0000313" key="1">
    <source>
        <dbReference type="EMBL" id="SCW82182.1"/>
    </source>
</evidence>
<dbReference type="PANTHER" id="PTHR43434:SF1">
    <property type="entry name" value="PHOSPHOGLYCOLATE PHOSPHATASE"/>
    <property type="match status" value="1"/>
</dbReference>
<dbReference type="AlphaFoldDB" id="A0A1G4TLK6"/>
<dbReference type="Proteomes" id="UP000198601">
    <property type="component" value="Unassembled WGS sequence"/>
</dbReference>